<feature type="binding site" evidence="10">
    <location>
        <position position="28"/>
    </location>
    <ligand>
        <name>Zn(2+)</name>
        <dbReference type="ChEBI" id="CHEBI:29105"/>
    </ligand>
</feature>
<comment type="similarity">
    <text evidence="2 8">Belongs to the PTPS family. QueD subfamily.</text>
</comment>
<keyword evidence="12" id="KW-1185">Reference proteome</keyword>
<feature type="active site" description="Charge relay system" evidence="9">
    <location>
        <position position="99"/>
    </location>
</feature>
<dbReference type="PANTHER" id="PTHR12589:SF7">
    <property type="entry name" value="6-PYRUVOYL TETRAHYDROBIOPTERIN SYNTHASE"/>
    <property type="match status" value="1"/>
</dbReference>
<accession>A0A4P7VPV5</accession>
<dbReference type="RefSeq" id="WP_136410170.1">
    <property type="nucleotide sequence ID" value="NZ_CP039393.1"/>
</dbReference>
<feature type="active site" description="Charge relay system" evidence="9">
    <location>
        <position position="65"/>
    </location>
</feature>
<keyword evidence="8" id="KW-0671">Queuosine biosynthesis</keyword>
<evidence type="ECO:0000256" key="9">
    <source>
        <dbReference type="PIRSR" id="PIRSR006113-1"/>
    </source>
</evidence>
<evidence type="ECO:0000256" key="6">
    <source>
        <dbReference type="ARBA" id="ARBA00023239"/>
    </source>
</evidence>
<evidence type="ECO:0000256" key="5">
    <source>
        <dbReference type="ARBA" id="ARBA00022833"/>
    </source>
</evidence>
<dbReference type="InterPro" id="IPR038418">
    <property type="entry name" value="6-PTP_synth/QueD_sf"/>
</dbReference>
<evidence type="ECO:0000256" key="8">
    <source>
        <dbReference type="PIRNR" id="PIRNR006113"/>
    </source>
</evidence>
<comment type="catalytic activity">
    <reaction evidence="7 8">
        <text>7,8-dihydroneopterin 3'-triphosphate + H2O = 6-carboxy-5,6,7,8-tetrahydropterin + triphosphate + acetaldehyde + 2 H(+)</text>
        <dbReference type="Rhea" id="RHEA:27966"/>
        <dbReference type="ChEBI" id="CHEBI:15343"/>
        <dbReference type="ChEBI" id="CHEBI:15377"/>
        <dbReference type="ChEBI" id="CHEBI:15378"/>
        <dbReference type="ChEBI" id="CHEBI:18036"/>
        <dbReference type="ChEBI" id="CHEBI:58462"/>
        <dbReference type="ChEBI" id="CHEBI:61032"/>
        <dbReference type="EC" id="4.1.2.50"/>
    </reaction>
</comment>
<dbReference type="EMBL" id="CP039393">
    <property type="protein sequence ID" value="QCD35449.1"/>
    <property type="molecule type" value="Genomic_DNA"/>
</dbReference>
<dbReference type="GO" id="GO:0008616">
    <property type="term" value="P:tRNA queuosine(34) biosynthetic process"/>
    <property type="evidence" value="ECO:0007669"/>
    <property type="project" value="UniProtKB-KW"/>
</dbReference>
<keyword evidence="6 8" id="KW-0456">Lyase</keyword>
<reference evidence="11 12" key="1">
    <citation type="submission" date="2019-02" db="EMBL/GenBank/DDBJ databases">
        <title>Isolation and identification of novel species under the genus Muribaculum.</title>
        <authorList>
            <person name="Miyake S."/>
            <person name="Ding Y."/>
            <person name="Low A."/>
            <person name="Soh M."/>
            <person name="Seedorf H."/>
        </authorList>
    </citation>
    <scope>NUCLEOTIDE SEQUENCE [LARGE SCALE GENOMIC DNA]</scope>
    <source>
        <strain evidence="11 12">TLL-A4</strain>
    </source>
</reference>
<evidence type="ECO:0000256" key="3">
    <source>
        <dbReference type="ARBA" id="ARBA00018141"/>
    </source>
</evidence>
<proteinExistence type="inferred from homology"/>
<dbReference type="Pfam" id="PF01242">
    <property type="entry name" value="PTPS"/>
    <property type="match status" value="1"/>
</dbReference>
<evidence type="ECO:0000256" key="7">
    <source>
        <dbReference type="ARBA" id="ARBA00048807"/>
    </source>
</evidence>
<feature type="active site" description="Proton acceptor" evidence="9">
    <location>
        <position position="24"/>
    </location>
</feature>
<feature type="binding site" evidence="10">
    <location>
        <position position="14"/>
    </location>
    <ligand>
        <name>Zn(2+)</name>
        <dbReference type="ChEBI" id="CHEBI:29105"/>
    </ligand>
</feature>
<organism evidence="11 12">
    <name type="scientific">Muribaculum gordoncarteri</name>
    <dbReference type="NCBI Taxonomy" id="2530390"/>
    <lineage>
        <taxon>Bacteria</taxon>
        <taxon>Pseudomonadati</taxon>
        <taxon>Bacteroidota</taxon>
        <taxon>Bacteroidia</taxon>
        <taxon>Bacteroidales</taxon>
        <taxon>Muribaculaceae</taxon>
        <taxon>Muribaculum</taxon>
    </lineage>
</organism>
<evidence type="ECO:0000256" key="4">
    <source>
        <dbReference type="ARBA" id="ARBA00022723"/>
    </source>
</evidence>
<dbReference type="OrthoDB" id="9804698at2"/>
<dbReference type="KEGG" id="mgod:E7746_05845"/>
<evidence type="ECO:0000313" key="12">
    <source>
        <dbReference type="Proteomes" id="UP000297031"/>
    </source>
</evidence>
<dbReference type="UniPathway" id="UPA00391"/>
<dbReference type="InterPro" id="IPR007115">
    <property type="entry name" value="6-PTP_synth/QueD"/>
</dbReference>
<dbReference type="AlphaFoldDB" id="A0A4P7VPV5"/>
<dbReference type="Gene3D" id="3.30.479.10">
    <property type="entry name" value="6-pyruvoyl tetrahydropterin synthase/QueD"/>
    <property type="match status" value="1"/>
</dbReference>
<dbReference type="SUPFAM" id="SSF55620">
    <property type="entry name" value="Tetrahydrobiopterin biosynthesis enzymes-like"/>
    <property type="match status" value="1"/>
</dbReference>
<name>A0A4P7VPV5_9BACT</name>
<feature type="binding site" evidence="10">
    <location>
        <position position="30"/>
    </location>
    <ligand>
        <name>Zn(2+)</name>
        <dbReference type="ChEBI" id="CHEBI:29105"/>
    </ligand>
</feature>
<evidence type="ECO:0000313" key="11">
    <source>
        <dbReference type="EMBL" id="QCD35449.1"/>
    </source>
</evidence>
<keyword evidence="4 8" id="KW-0479">Metal-binding</keyword>
<evidence type="ECO:0000256" key="2">
    <source>
        <dbReference type="ARBA" id="ARBA00008900"/>
    </source>
</evidence>
<sequence length="117" mass="13513">MYYVTKRIEISASHRLELSYPSKCSRLHGHNWVITVYCRARELNADGMVCDFSHIKELIHGYLDHGNLNELLPFNPTAENIARWIVDRIPECYKARVQESEGNEAIYIDDNATDACI</sequence>
<dbReference type="EC" id="4.-.-.-" evidence="8"/>
<dbReference type="GO" id="GO:0070497">
    <property type="term" value="F:6-carboxytetrahydropterin synthase activity"/>
    <property type="evidence" value="ECO:0007669"/>
    <property type="project" value="UniProtKB-EC"/>
</dbReference>
<evidence type="ECO:0000256" key="1">
    <source>
        <dbReference type="ARBA" id="ARBA00005061"/>
    </source>
</evidence>
<dbReference type="PANTHER" id="PTHR12589">
    <property type="entry name" value="PYRUVOYL TETRAHYDROBIOPTERIN SYNTHASE"/>
    <property type="match status" value="1"/>
</dbReference>
<comment type="cofactor">
    <cofactor evidence="8 10">
        <name>Zn(2+)</name>
        <dbReference type="ChEBI" id="CHEBI:29105"/>
    </cofactor>
    <text evidence="8 10">Binds 1 zinc ion per subunit.</text>
</comment>
<gene>
    <name evidence="11" type="ORF">E7746_05845</name>
</gene>
<dbReference type="Proteomes" id="UP000297031">
    <property type="component" value="Chromosome"/>
</dbReference>
<keyword evidence="5 8" id="KW-0862">Zinc</keyword>
<dbReference type="GO" id="GO:0046872">
    <property type="term" value="F:metal ion binding"/>
    <property type="evidence" value="ECO:0007669"/>
    <property type="project" value="UniProtKB-KW"/>
</dbReference>
<evidence type="ECO:0000256" key="10">
    <source>
        <dbReference type="PIRSR" id="PIRSR006113-2"/>
    </source>
</evidence>
<protein>
    <recommendedName>
        <fullName evidence="3 8">6-carboxy-5,6,7,8-tetrahydropterin synthase</fullName>
        <ecNumber evidence="8">4.-.-.-</ecNumber>
    </recommendedName>
</protein>
<comment type="pathway">
    <text evidence="1 8">Purine metabolism; 7-cyano-7-deazaguanine biosynthesis.</text>
</comment>
<dbReference type="PIRSF" id="PIRSF006113">
    <property type="entry name" value="PTP_synth"/>
    <property type="match status" value="1"/>
</dbReference>